<dbReference type="SUPFAM" id="SSF55781">
    <property type="entry name" value="GAF domain-like"/>
    <property type="match status" value="1"/>
</dbReference>
<dbReference type="InterPro" id="IPR037522">
    <property type="entry name" value="HD_GYP_dom"/>
</dbReference>
<feature type="transmembrane region" description="Helical" evidence="2">
    <location>
        <begin position="12"/>
        <end position="33"/>
    </location>
</feature>
<evidence type="ECO:0000256" key="2">
    <source>
        <dbReference type="SAM" id="Phobius"/>
    </source>
</evidence>
<dbReference type="Gene3D" id="6.10.340.10">
    <property type="match status" value="1"/>
</dbReference>
<dbReference type="PROSITE" id="PS50885">
    <property type="entry name" value="HAMP"/>
    <property type="match status" value="1"/>
</dbReference>
<dbReference type="Pfam" id="PF13487">
    <property type="entry name" value="HD_5"/>
    <property type="match status" value="1"/>
</dbReference>
<dbReference type="Proteomes" id="UP000190162">
    <property type="component" value="Unassembled WGS sequence"/>
</dbReference>
<proteinExistence type="predicted"/>
<dbReference type="GO" id="GO:0008081">
    <property type="term" value="F:phosphoric diester hydrolase activity"/>
    <property type="evidence" value="ECO:0007669"/>
    <property type="project" value="UniProtKB-ARBA"/>
</dbReference>
<feature type="transmembrane region" description="Helical" evidence="2">
    <location>
        <begin position="339"/>
        <end position="357"/>
    </location>
</feature>
<sequence length="886" mass="100978">MFPKKHYTLQIHIAGIFFVVVSALSIILIVLSYHNSKVLNEQLASERALQNAEQIKGSFQSLVAPVITSMEMMAASSFGENLYSANNKQWLSAINAIMTRNPDVLSIYLGYPDESSAFVRSTKPSFMREQFSTPDNSHVMVDINMASGRQIRTYYDETLSYIDADTDNIDYTPTSRPWYKVAPDDGSIHVTDPYFYLFIQRMGITLSRQLPKGDGVIAADITLASLERFLYALIDSPDTQLMLLDDNKRIFAHTGFLPETSSGPNQRVYLEALTQSPLNTLFKRTDWEETNRKVEHRGETWVLNLVYMTFGNERGLWLAKAIPESALIGSAIEARNNQIIISAFGLLIGTLMVLGASRQIAKPLKELGDATQSIRKLDFTSVITPQSNIVEVKELSESVQLMSETIGSFLDTLHRVSNSSNFDALMADIVYHCHQTVEADSVHLWTKPPQSEDALTLIAQFPTSNDQSDIDISNLLVDSPEIANALNSQAFFSFKPSQTDVQRSNLPIDIKHAWILPLFNREKTCVGYVLLGFHDTPTNAQKDKIQFIRQFLGFASLIKENWDRVSAQKHLFKSFIEMMASAIDTKSPYTGGHCQRVPELTFMLAEEVSKDNANFPDFILDEKAQEALHFASWLHDCGKVTTPEYVVDKATKLETIYNRIHEIRTRFEVLKRDAEITYWQKCYNGEDEKIWRQWLSNTHTKLDEDYAFIAKCNVGGEFMDDSNLVRLEEISKRTWVRTLDDTLGLSWEETARRTQRGDTILPSVERVLDDKTDHQIPWLEKQREAFKNWEFSLTIPTLQHNRGELYNLSIQRGTLNDEERFIINDHIIQTIKMLRKLPYPTHLQRVPEIAGGHHEKLDGKGYPYGLDASSLSIDARIMVLPIFLKH</sequence>
<dbReference type="SUPFAM" id="SSF103190">
    <property type="entry name" value="Sensory domain-like"/>
    <property type="match status" value="1"/>
</dbReference>
<keyword evidence="2" id="KW-0472">Membrane</keyword>
<dbReference type="InterPro" id="IPR029151">
    <property type="entry name" value="Sensor-like_sf"/>
</dbReference>
<dbReference type="AlphaFoldDB" id="A0A1T4UCE7"/>
<gene>
    <name evidence="5" type="ORF">SAMN02745132_01386</name>
</gene>
<accession>A0A1T4UCE7</accession>
<dbReference type="PANTHER" id="PTHR45228">
    <property type="entry name" value="CYCLIC DI-GMP PHOSPHODIESTERASE TM_0186-RELATED"/>
    <property type="match status" value="1"/>
</dbReference>
<evidence type="ECO:0000313" key="5">
    <source>
        <dbReference type="EMBL" id="SKA50357.1"/>
    </source>
</evidence>
<dbReference type="GO" id="GO:0005886">
    <property type="term" value="C:plasma membrane"/>
    <property type="evidence" value="ECO:0007669"/>
    <property type="project" value="UniProtKB-SubCell"/>
</dbReference>
<name>A0A1T4UCE7_9GAMM</name>
<evidence type="ECO:0000259" key="3">
    <source>
        <dbReference type="PROSITE" id="PS50885"/>
    </source>
</evidence>
<keyword evidence="2" id="KW-0812">Transmembrane</keyword>
<dbReference type="Gene3D" id="3.30.450.20">
    <property type="entry name" value="PAS domain"/>
    <property type="match status" value="1"/>
</dbReference>
<protein>
    <submittedName>
        <fullName evidence="5">HD-GYP domain, c-di-GMP phosphodiesterase class II (Or its inactivated variant)</fullName>
    </submittedName>
</protein>
<keyword evidence="2" id="KW-1133">Transmembrane helix</keyword>
<dbReference type="PANTHER" id="PTHR45228:SF5">
    <property type="entry name" value="CYCLIC DI-GMP PHOSPHODIESTERASE VC_1348-RELATED"/>
    <property type="match status" value="1"/>
</dbReference>
<evidence type="ECO:0000256" key="1">
    <source>
        <dbReference type="ARBA" id="ARBA00004533"/>
    </source>
</evidence>
<keyword evidence="6" id="KW-1185">Reference proteome</keyword>
<dbReference type="Gene3D" id="1.10.3210.10">
    <property type="entry name" value="Hypothetical protein af1432"/>
    <property type="match status" value="2"/>
</dbReference>
<dbReference type="CDD" id="cd06225">
    <property type="entry name" value="HAMP"/>
    <property type="match status" value="1"/>
</dbReference>
<organism evidence="5 6">
    <name type="scientific">Enterovibrio nigricans DSM 22720</name>
    <dbReference type="NCBI Taxonomy" id="1121868"/>
    <lineage>
        <taxon>Bacteria</taxon>
        <taxon>Pseudomonadati</taxon>
        <taxon>Pseudomonadota</taxon>
        <taxon>Gammaproteobacteria</taxon>
        <taxon>Vibrionales</taxon>
        <taxon>Vibrionaceae</taxon>
        <taxon>Enterovibrio</taxon>
    </lineage>
</organism>
<evidence type="ECO:0000313" key="6">
    <source>
        <dbReference type="Proteomes" id="UP000190162"/>
    </source>
</evidence>
<dbReference type="CDD" id="cd00077">
    <property type="entry name" value="HDc"/>
    <property type="match status" value="2"/>
</dbReference>
<dbReference type="InterPro" id="IPR003660">
    <property type="entry name" value="HAMP_dom"/>
</dbReference>
<dbReference type="EMBL" id="FUXU01000012">
    <property type="protein sequence ID" value="SKA50357.1"/>
    <property type="molecule type" value="Genomic_DNA"/>
</dbReference>
<dbReference type="PROSITE" id="PS51832">
    <property type="entry name" value="HD_GYP"/>
    <property type="match status" value="1"/>
</dbReference>
<reference evidence="6" key="1">
    <citation type="submission" date="2017-02" db="EMBL/GenBank/DDBJ databases">
        <authorList>
            <person name="Varghese N."/>
            <person name="Submissions S."/>
        </authorList>
    </citation>
    <scope>NUCLEOTIDE SEQUENCE [LARGE SCALE GENOMIC DNA]</scope>
    <source>
        <strain evidence="6">DSM 22720</strain>
    </source>
</reference>
<dbReference type="InterPro" id="IPR003607">
    <property type="entry name" value="HD/PDEase_dom"/>
</dbReference>
<dbReference type="SUPFAM" id="SSF109604">
    <property type="entry name" value="HD-domain/PDEase-like"/>
    <property type="match status" value="1"/>
</dbReference>
<evidence type="ECO:0000259" key="4">
    <source>
        <dbReference type="PROSITE" id="PS51832"/>
    </source>
</evidence>
<feature type="domain" description="HD-GYP" evidence="4">
    <location>
        <begin position="728"/>
        <end position="886"/>
    </location>
</feature>
<dbReference type="InterPro" id="IPR052020">
    <property type="entry name" value="Cyclic_di-GMP/3'3'-cGAMP_PDE"/>
</dbReference>
<dbReference type="GO" id="GO:0007165">
    <property type="term" value="P:signal transduction"/>
    <property type="evidence" value="ECO:0007669"/>
    <property type="project" value="InterPro"/>
</dbReference>
<dbReference type="SMART" id="SM00304">
    <property type="entry name" value="HAMP"/>
    <property type="match status" value="1"/>
</dbReference>
<comment type="subcellular location">
    <subcellularLocation>
        <location evidence="1">Cell inner membrane</location>
    </subcellularLocation>
</comment>
<feature type="domain" description="HAMP" evidence="3">
    <location>
        <begin position="358"/>
        <end position="411"/>
    </location>
</feature>